<evidence type="ECO:0000313" key="3">
    <source>
        <dbReference type="EMBL" id="SOD54788.1"/>
    </source>
</evidence>
<proteinExistence type="predicted"/>
<name>A0A286D810_9GAMM</name>
<evidence type="ECO:0000313" key="4">
    <source>
        <dbReference type="Proteomes" id="UP000219374"/>
    </source>
</evidence>
<evidence type="ECO:0000256" key="1">
    <source>
        <dbReference type="SAM" id="MobiDB-lite"/>
    </source>
</evidence>
<protein>
    <submittedName>
        <fullName evidence="3">Subtilase family protein</fullName>
    </submittedName>
</protein>
<dbReference type="CDD" id="cd04847">
    <property type="entry name" value="Peptidases_S8_Subtilisin_like_2"/>
    <property type="match status" value="1"/>
</dbReference>
<dbReference type="InterPro" id="IPR034074">
    <property type="entry name" value="Y4bN_pept_dom"/>
</dbReference>
<feature type="domain" description="Peptidase S8/S53" evidence="2">
    <location>
        <begin position="316"/>
        <end position="545"/>
    </location>
</feature>
<feature type="region of interest" description="Disordered" evidence="1">
    <location>
        <begin position="1"/>
        <end position="32"/>
    </location>
</feature>
<dbReference type="Gene3D" id="3.40.50.200">
    <property type="entry name" value="Peptidase S8/S53 domain"/>
    <property type="match status" value="1"/>
</dbReference>
<keyword evidence="4" id="KW-1185">Reference proteome</keyword>
<reference evidence="3 4" key="1">
    <citation type="submission" date="2017-09" db="EMBL/GenBank/DDBJ databases">
        <authorList>
            <person name="Ehlers B."/>
            <person name="Leendertz F.H."/>
        </authorList>
    </citation>
    <scope>NUCLEOTIDE SEQUENCE [LARGE SCALE GENOMIC DNA]</scope>
    <source>
        <strain evidence="3 4">CGMCC 1.10978</strain>
    </source>
</reference>
<dbReference type="InterPro" id="IPR000209">
    <property type="entry name" value="Peptidase_S8/S53_dom"/>
</dbReference>
<gene>
    <name evidence="3" type="ORF">SAMN06296416_10548</name>
</gene>
<dbReference type="Proteomes" id="UP000219374">
    <property type="component" value="Unassembled WGS sequence"/>
</dbReference>
<organism evidence="3 4">
    <name type="scientific">Pseudoxanthomonas wuyuanensis</name>
    <dbReference type="NCBI Taxonomy" id="1073196"/>
    <lineage>
        <taxon>Bacteria</taxon>
        <taxon>Pseudomonadati</taxon>
        <taxon>Pseudomonadota</taxon>
        <taxon>Gammaproteobacteria</taxon>
        <taxon>Lysobacterales</taxon>
        <taxon>Lysobacteraceae</taxon>
        <taxon>Pseudoxanthomonas</taxon>
    </lineage>
</organism>
<dbReference type="OrthoDB" id="6056816at2"/>
<dbReference type="SUPFAM" id="SSF52743">
    <property type="entry name" value="Subtilisin-like"/>
    <property type="match status" value="1"/>
</dbReference>
<dbReference type="InterPro" id="IPR036852">
    <property type="entry name" value="Peptidase_S8/S53_dom_sf"/>
</dbReference>
<evidence type="ECO:0000259" key="2">
    <source>
        <dbReference type="Pfam" id="PF00082"/>
    </source>
</evidence>
<dbReference type="GO" id="GO:0004252">
    <property type="term" value="F:serine-type endopeptidase activity"/>
    <property type="evidence" value="ECO:0007669"/>
    <property type="project" value="InterPro"/>
</dbReference>
<dbReference type="EMBL" id="OCND01000005">
    <property type="protein sequence ID" value="SOD54788.1"/>
    <property type="molecule type" value="Genomic_DNA"/>
</dbReference>
<dbReference type="Pfam" id="PF00082">
    <property type="entry name" value="Peptidase_S8"/>
    <property type="match status" value="1"/>
</dbReference>
<dbReference type="AlphaFoldDB" id="A0A286D810"/>
<feature type="compositionally biased region" description="Polar residues" evidence="1">
    <location>
        <begin position="20"/>
        <end position="32"/>
    </location>
</feature>
<sequence>MPSEFRPVLNPVLSLKRGPQPTSVTGRGVTESNVRTERLGTQRNLLASRFASLRQSPPASHAGKILVAVHMFEDSLAPTHEPDALFRETLNTPLVAPLSDGYLAEVPLHALSNLEELVAHGTHVTVRATVSRIRDIKPYAIDDVLGRRSPERVWESAIQADGGHIFTAWLAPYADGSARESVARQLLELKDQGVILPLNNLVSITREPGSDADQLQVQASPASQSIVRAVREYRQNSYTKLQFIARDAGALVQLVASGAVFRIDPVRPVVAAEVPTAPDPERPVPDEQWQPIVGIIDGGLFARSYEPMVAWRAPSLVADVEANRTHGNRVASLAVHGSAWNPHLDLPDLTCRIGVAQAIAKELHGASTRPDFISYLRSVVARHHGDTKVWNLSFNEPVHGDDPLEMSELGHELRKIAREYGVLPIVSIGNIDSDNSQRLCPPADCEAALSVGGRNADGRAPGDACTVCLPGPGPDGLTKPELAWFSTLRGLGGTADTGSSYAAAVTSAVAAHTFHYLKSPTPDLVRALLINTSDRDVHDPRIGWGSPCNGAAMPWACPDGSVTMVWTADLRAGYWYYWDDIPIPPELVHNGKLKGRVALTAILDPVVSELGSANYFSTRLQVALQYTKPDGKTGNLAGSMKEDHAPEQEARAEWAKWNPIRHHAASIPNGRAFRGEKLRVCARVFGRDLYQHGVVNNSEISPSTVAFALTLSAPDSNESGSGIYNSVARQLGTYVESAVNDIEVSIEQ</sequence>
<accession>A0A286D810</accession>
<dbReference type="GO" id="GO:0006508">
    <property type="term" value="P:proteolysis"/>
    <property type="evidence" value="ECO:0007669"/>
    <property type="project" value="InterPro"/>
</dbReference>